<dbReference type="GO" id="GO:0050660">
    <property type="term" value="F:flavin adenine dinucleotide binding"/>
    <property type="evidence" value="ECO:0007669"/>
    <property type="project" value="TreeGrafter"/>
</dbReference>
<dbReference type="InterPro" id="IPR045229">
    <property type="entry name" value="TPP_enz"/>
</dbReference>
<sequence>MSGPQGPSYLIASREALEENIAPYTVNDRKWKPLAPQGLAPVVVDEIVASVISAKSPVVITTYLGRDTEAVPELVKLCEALRVAEALPAYMNSPHDHYLYVGNHWSEGLPNGILDNADVVLVLDCDVPWIKSVFRPCKDAKLYHIDCNPLKVNTSLFHINPGTYLTSGATALGWHGGAAIGFTMTHPGRLVVAVTGDGSFMFSIPSTVYWMARRYNIPFLTVILNNRGRKSLMLSALAVHKNRHSSRMAQADDLHVTFNPSCDHSQIAVAAGADWGTSVKETRELDAAIAKGIEVVHSGRAAIVNIWLLKFNVSDRVFSLPPPKRHR</sequence>
<dbReference type="GO" id="GO:0000287">
    <property type="term" value="F:magnesium ion binding"/>
    <property type="evidence" value="ECO:0007669"/>
    <property type="project" value="InterPro"/>
</dbReference>
<dbReference type="Gene3D" id="3.40.50.970">
    <property type="match status" value="1"/>
</dbReference>
<dbReference type="InterPro" id="IPR011766">
    <property type="entry name" value="TPP_enzyme_TPP-bd"/>
</dbReference>
<organism evidence="4 5">
    <name type="scientific">Fusarium mangiferae</name>
    <name type="common">Mango malformation disease fungus</name>
    <dbReference type="NCBI Taxonomy" id="192010"/>
    <lineage>
        <taxon>Eukaryota</taxon>
        <taxon>Fungi</taxon>
        <taxon>Dikarya</taxon>
        <taxon>Ascomycota</taxon>
        <taxon>Pezizomycotina</taxon>
        <taxon>Sordariomycetes</taxon>
        <taxon>Hypocreomycetidae</taxon>
        <taxon>Hypocreales</taxon>
        <taxon>Nectriaceae</taxon>
        <taxon>Fusarium</taxon>
        <taxon>Fusarium fujikuroi species complex</taxon>
    </lineage>
</organism>
<comment type="caution">
    <text evidence="4">The sequence shown here is derived from an EMBL/GenBank/DDBJ whole genome shotgun (WGS) entry which is preliminary data.</text>
</comment>
<dbReference type="InterPro" id="IPR029035">
    <property type="entry name" value="DHS-like_NAD/FAD-binding_dom"/>
</dbReference>
<dbReference type="AlphaFoldDB" id="A0A1L7TH42"/>
<keyword evidence="5" id="KW-1185">Reference proteome</keyword>
<comment type="similarity">
    <text evidence="1">Belongs to the TPP enzyme family.</text>
</comment>
<reference evidence="5" key="1">
    <citation type="journal article" date="2016" name="Genome Biol. Evol.">
        <title>Comparative 'omics' of the Fusarium fujikuroi species complex highlights differences in genetic potential and metabolite synthesis.</title>
        <authorList>
            <person name="Niehaus E.-M."/>
            <person name="Muensterkoetter M."/>
            <person name="Proctor R.H."/>
            <person name="Brown D.W."/>
            <person name="Sharon A."/>
            <person name="Idan Y."/>
            <person name="Oren-Young L."/>
            <person name="Sieber C.M."/>
            <person name="Novak O."/>
            <person name="Pencik A."/>
            <person name="Tarkowska D."/>
            <person name="Hromadova K."/>
            <person name="Freeman S."/>
            <person name="Maymon M."/>
            <person name="Elazar M."/>
            <person name="Youssef S.A."/>
            <person name="El-Shabrawy E.S.M."/>
            <person name="Shalaby A.B.A."/>
            <person name="Houterman P."/>
            <person name="Brock N.L."/>
            <person name="Burkhardt I."/>
            <person name="Tsavkelova E.A."/>
            <person name="Dickschat J.S."/>
            <person name="Galuszka P."/>
            <person name="Gueldener U."/>
            <person name="Tudzynski B."/>
        </authorList>
    </citation>
    <scope>NUCLEOTIDE SEQUENCE [LARGE SCALE GENOMIC DNA]</scope>
    <source>
        <strain evidence="5">MRC7560</strain>
    </source>
</reference>
<evidence type="ECO:0000256" key="1">
    <source>
        <dbReference type="ARBA" id="ARBA00007812"/>
    </source>
</evidence>
<accession>A0A1L7TH42</accession>
<evidence type="ECO:0000313" key="5">
    <source>
        <dbReference type="Proteomes" id="UP000184255"/>
    </source>
</evidence>
<dbReference type="PANTHER" id="PTHR18968:SF164">
    <property type="entry name" value="PYRUVATE DECARBOXYLASE"/>
    <property type="match status" value="1"/>
</dbReference>
<dbReference type="Gene3D" id="3.40.50.1220">
    <property type="entry name" value="TPP-binding domain"/>
    <property type="match status" value="1"/>
</dbReference>
<dbReference type="InterPro" id="IPR000399">
    <property type="entry name" value="TPP-bd_CS"/>
</dbReference>
<dbReference type="PANTHER" id="PTHR18968">
    <property type="entry name" value="THIAMINE PYROPHOSPHATE ENZYMES"/>
    <property type="match status" value="1"/>
</dbReference>
<dbReference type="RefSeq" id="XP_041682954.1">
    <property type="nucleotide sequence ID" value="XM_041832496.1"/>
</dbReference>
<dbReference type="EMBL" id="FCQH01000006">
    <property type="protein sequence ID" value="CVK94627.1"/>
    <property type="molecule type" value="Genomic_DNA"/>
</dbReference>
<dbReference type="SUPFAM" id="SSF52467">
    <property type="entry name" value="DHS-like NAD/FAD-binding domain"/>
    <property type="match status" value="1"/>
</dbReference>
<feature type="domain" description="Thiamine pyrophosphate enzyme TPP-binding" evidence="3">
    <location>
        <begin position="160"/>
        <end position="304"/>
    </location>
</feature>
<dbReference type="GO" id="GO:0030976">
    <property type="term" value="F:thiamine pyrophosphate binding"/>
    <property type="evidence" value="ECO:0007669"/>
    <property type="project" value="InterPro"/>
</dbReference>
<evidence type="ECO:0000259" key="3">
    <source>
        <dbReference type="Pfam" id="PF02775"/>
    </source>
</evidence>
<dbReference type="PROSITE" id="PS00187">
    <property type="entry name" value="TPP_ENZYMES"/>
    <property type="match status" value="1"/>
</dbReference>
<evidence type="ECO:0000313" key="4">
    <source>
        <dbReference type="EMBL" id="CVK94627.1"/>
    </source>
</evidence>
<gene>
    <name evidence="4" type="ORF">FMAN_03650</name>
</gene>
<name>A0A1L7TH42_FUSMA</name>
<dbReference type="Pfam" id="PF02775">
    <property type="entry name" value="TPP_enzyme_C"/>
    <property type="match status" value="1"/>
</dbReference>
<dbReference type="GO" id="GO:0009097">
    <property type="term" value="P:isoleucine biosynthetic process"/>
    <property type="evidence" value="ECO:0007669"/>
    <property type="project" value="TreeGrafter"/>
</dbReference>
<dbReference type="InterPro" id="IPR029061">
    <property type="entry name" value="THDP-binding"/>
</dbReference>
<evidence type="ECO:0000256" key="2">
    <source>
        <dbReference type="ARBA" id="ARBA00023052"/>
    </source>
</evidence>
<dbReference type="GO" id="GO:0003984">
    <property type="term" value="F:acetolactate synthase activity"/>
    <property type="evidence" value="ECO:0007669"/>
    <property type="project" value="TreeGrafter"/>
</dbReference>
<proteinExistence type="inferred from homology"/>
<dbReference type="GO" id="GO:0005948">
    <property type="term" value="C:acetolactate synthase complex"/>
    <property type="evidence" value="ECO:0007669"/>
    <property type="project" value="TreeGrafter"/>
</dbReference>
<dbReference type="VEuPathDB" id="FungiDB:FMAN_03650"/>
<protein>
    <recommendedName>
        <fullName evidence="3">Thiamine pyrophosphate enzyme TPP-binding domain-containing protein</fullName>
    </recommendedName>
</protein>
<dbReference type="GO" id="GO:0009099">
    <property type="term" value="P:L-valine biosynthetic process"/>
    <property type="evidence" value="ECO:0007669"/>
    <property type="project" value="TreeGrafter"/>
</dbReference>
<dbReference type="SUPFAM" id="SSF52518">
    <property type="entry name" value="Thiamin diphosphate-binding fold (THDP-binding)"/>
    <property type="match status" value="1"/>
</dbReference>
<dbReference type="Proteomes" id="UP000184255">
    <property type="component" value="Unassembled WGS sequence"/>
</dbReference>
<dbReference type="GeneID" id="65082921"/>
<dbReference type="GO" id="GO:0005739">
    <property type="term" value="C:mitochondrion"/>
    <property type="evidence" value="ECO:0007669"/>
    <property type="project" value="TreeGrafter"/>
</dbReference>
<keyword evidence="2" id="KW-0786">Thiamine pyrophosphate</keyword>